<dbReference type="OrthoDB" id="2735536at2759"/>
<dbReference type="Pfam" id="PF01370">
    <property type="entry name" value="Epimerase"/>
    <property type="match status" value="1"/>
</dbReference>
<dbReference type="RefSeq" id="XP_033421316.1">
    <property type="nucleotide sequence ID" value="XM_033575461.1"/>
</dbReference>
<comment type="caution">
    <text evidence="2">The sequence shown here is derived from an EMBL/GenBank/DDBJ whole genome shotgun (WGS) entry which is preliminary data.</text>
</comment>
<dbReference type="EMBL" id="QUQM01000008">
    <property type="protein sequence ID" value="KAA8641954.1"/>
    <property type="molecule type" value="Genomic_DNA"/>
</dbReference>
<sequence length="340" mass="37630">MTRTVLVTGANGYIGNAVCLSFIRSGWTVYGLVRQVDATPSLAREEIIPVLGSPGDCSFLPALLEQQRTFDVIVSTTEQVFDYEPHFQDIIATARTIAESSNASGVRPLLVFTSGCKDYGMTSRADSSALSPHTEESPLNPPSVLIPRAMNAIKVFEHRDVFDAVVVRPTTVYGKSSSYYGAFLELAQLAREQDAPLKLPAHPKSVVHGTHVDDCADGYVRIAEADRRTVASQCYNISGWRYETLDEVAEALVKEYGITKGVIYEPPKKEGFGSFDVVGMLTGFSQWVSSEKLRQETGWKDRRLLFSQGVKSYRIAYEQAVRDGHSNVLRVKEYIRQTGN</sequence>
<dbReference type="GeneID" id="54333594"/>
<accession>A0A5M9M9I5</accession>
<dbReference type="SUPFAM" id="SSF51735">
    <property type="entry name" value="NAD(P)-binding Rossmann-fold domains"/>
    <property type="match status" value="1"/>
</dbReference>
<protein>
    <recommendedName>
        <fullName evidence="1">NAD-dependent epimerase/dehydratase domain-containing protein</fullName>
    </recommendedName>
</protein>
<dbReference type="InterPro" id="IPR001509">
    <property type="entry name" value="Epimerase_deHydtase"/>
</dbReference>
<dbReference type="GO" id="GO:0005737">
    <property type="term" value="C:cytoplasm"/>
    <property type="evidence" value="ECO:0007669"/>
    <property type="project" value="TreeGrafter"/>
</dbReference>
<evidence type="ECO:0000313" key="2">
    <source>
        <dbReference type="EMBL" id="KAA8641954.1"/>
    </source>
</evidence>
<dbReference type="PANTHER" id="PTHR48079:SF3">
    <property type="entry name" value="NAD-DEPENDENT EPIMERASE_DEHYDRATASE DOMAIN-CONTAINING PROTEIN"/>
    <property type="match status" value="1"/>
</dbReference>
<dbReference type="GO" id="GO:0004029">
    <property type="term" value="F:aldehyde dehydrogenase (NAD+) activity"/>
    <property type="evidence" value="ECO:0007669"/>
    <property type="project" value="TreeGrafter"/>
</dbReference>
<evidence type="ECO:0000259" key="1">
    <source>
        <dbReference type="Pfam" id="PF01370"/>
    </source>
</evidence>
<dbReference type="InterPro" id="IPR051783">
    <property type="entry name" value="NAD(P)-dependent_oxidoreduct"/>
</dbReference>
<dbReference type="PANTHER" id="PTHR48079">
    <property type="entry name" value="PROTEIN YEEZ"/>
    <property type="match status" value="1"/>
</dbReference>
<dbReference type="Gene3D" id="3.40.50.720">
    <property type="entry name" value="NAD(P)-binding Rossmann-like Domain"/>
    <property type="match status" value="1"/>
</dbReference>
<dbReference type="AlphaFoldDB" id="A0A5M9M9I5"/>
<gene>
    <name evidence="2" type="ORF">ATNIH1004_010893</name>
</gene>
<dbReference type="VEuPathDB" id="FungiDB:EYZ11_010226"/>
<feature type="domain" description="NAD-dependent epimerase/dehydratase" evidence="1">
    <location>
        <begin position="5"/>
        <end position="237"/>
    </location>
</feature>
<reference evidence="2 3" key="1">
    <citation type="submission" date="2019-08" db="EMBL/GenBank/DDBJ databases">
        <title>The genome sequence of a newly discovered highly antifungal drug resistant Aspergillus species, Aspergillus tanneri NIH 1004.</title>
        <authorList>
            <person name="Mounaud S."/>
            <person name="Singh I."/>
            <person name="Joardar V."/>
            <person name="Pakala S."/>
            <person name="Pakala S."/>
            <person name="Venepally P."/>
            <person name="Chung J.K."/>
            <person name="Losada L."/>
            <person name="Nierman W.C."/>
        </authorList>
    </citation>
    <scope>NUCLEOTIDE SEQUENCE [LARGE SCALE GENOMIC DNA]</scope>
    <source>
        <strain evidence="2 3">NIH1004</strain>
    </source>
</reference>
<dbReference type="Proteomes" id="UP000324241">
    <property type="component" value="Unassembled WGS sequence"/>
</dbReference>
<dbReference type="InterPro" id="IPR036291">
    <property type="entry name" value="NAD(P)-bd_dom_sf"/>
</dbReference>
<proteinExistence type="predicted"/>
<evidence type="ECO:0000313" key="3">
    <source>
        <dbReference type="Proteomes" id="UP000324241"/>
    </source>
</evidence>
<name>A0A5M9M9I5_9EURO</name>
<organism evidence="2 3">
    <name type="scientific">Aspergillus tanneri</name>
    <dbReference type="NCBI Taxonomy" id="1220188"/>
    <lineage>
        <taxon>Eukaryota</taxon>
        <taxon>Fungi</taxon>
        <taxon>Dikarya</taxon>
        <taxon>Ascomycota</taxon>
        <taxon>Pezizomycotina</taxon>
        <taxon>Eurotiomycetes</taxon>
        <taxon>Eurotiomycetidae</taxon>
        <taxon>Eurotiales</taxon>
        <taxon>Aspergillaceae</taxon>
        <taxon>Aspergillus</taxon>
        <taxon>Aspergillus subgen. Circumdati</taxon>
    </lineage>
</organism>